<feature type="domain" description="Helicase C-terminal" evidence="8">
    <location>
        <begin position="594"/>
        <end position="746"/>
    </location>
</feature>
<feature type="domain" description="Helicase ATP-binding" evidence="7">
    <location>
        <begin position="380"/>
        <end position="563"/>
    </location>
</feature>
<keyword evidence="2" id="KW-0547">Nucleotide-binding</keyword>
<dbReference type="PROSITE" id="PS00039">
    <property type="entry name" value="DEAD_ATP_HELICASE"/>
    <property type="match status" value="1"/>
</dbReference>
<name>A0A914LSW7_MELIC</name>
<dbReference type="AlphaFoldDB" id="A0A914LSW7"/>
<evidence type="ECO:0000256" key="3">
    <source>
        <dbReference type="ARBA" id="ARBA00022801"/>
    </source>
</evidence>
<dbReference type="GO" id="GO:0043186">
    <property type="term" value="C:P granule"/>
    <property type="evidence" value="ECO:0007669"/>
    <property type="project" value="UniProtKB-ARBA"/>
</dbReference>
<feature type="region of interest" description="Disordered" evidence="6">
    <location>
        <begin position="1"/>
        <end position="244"/>
    </location>
</feature>
<evidence type="ECO:0000256" key="5">
    <source>
        <dbReference type="ARBA" id="ARBA00022840"/>
    </source>
</evidence>
<feature type="region of interest" description="Disordered" evidence="6">
    <location>
        <begin position="875"/>
        <end position="901"/>
    </location>
</feature>
<feature type="compositionally biased region" description="Gly residues" evidence="6">
    <location>
        <begin position="68"/>
        <end position="80"/>
    </location>
</feature>
<proteinExistence type="predicted"/>
<dbReference type="GO" id="GO:0016787">
    <property type="term" value="F:hydrolase activity"/>
    <property type="evidence" value="ECO:0007669"/>
    <property type="project" value="UniProtKB-KW"/>
</dbReference>
<keyword evidence="9" id="KW-1185">Reference proteome</keyword>
<feature type="compositionally biased region" description="Gly residues" evidence="6">
    <location>
        <begin position="179"/>
        <end position="192"/>
    </location>
</feature>
<dbReference type="WBParaSite" id="Minc3s00854g18126">
    <property type="protein sequence ID" value="Minc3s00854g18126"/>
    <property type="gene ID" value="Minc3s00854g18126"/>
</dbReference>
<feature type="compositionally biased region" description="Gly residues" evidence="6">
    <location>
        <begin position="94"/>
        <end position="120"/>
    </location>
</feature>
<dbReference type="InterPro" id="IPR027417">
    <property type="entry name" value="P-loop_NTPase"/>
</dbReference>
<feature type="compositionally biased region" description="Low complexity" evidence="6">
    <location>
        <begin position="209"/>
        <end position="222"/>
    </location>
</feature>
<evidence type="ECO:0000256" key="6">
    <source>
        <dbReference type="SAM" id="MobiDB-lite"/>
    </source>
</evidence>
<dbReference type="PROSITE" id="PS51194">
    <property type="entry name" value="HELICASE_CTER"/>
    <property type="match status" value="1"/>
</dbReference>
<accession>A0A914LSW7</accession>
<evidence type="ECO:0000256" key="1">
    <source>
        <dbReference type="ARBA" id="ARBA00012552"/>
    </source>
</evidence>
<sequence length="901" mass="97062">MLTRGIGRGVGNGRGSGDTSVGPGSGFIGGGDSSNCQNNMGSFGRGGRGNSSFGVGTQPGVGDPSFGQVGGDSFGRGGRGNSSFDTGSVPARGIGRGSGNGRGGGDASVGTGTGLSGGAGNFLNDQNGMESSFGRSRGGRGNSSFGAGGADPSFGQAGGDGRGRGNSSYDAGSVPARGIGRGSGNGRGGGDTGLSVGARDSSNGQNNMGSSFSRGGRGNSSFDAGGPDPSFGRAGGNPSVGRTFFATGSNSVEVQQNAPNVNDNNSYFNREKVTTEDPGNCTTVNQIENNNEVQNSDEKPINRGFALRERLVDDLYKDDEIFKHQYVDIADADDDVMITGVNVKLILESWTEFNMDPILKENITVKSNYIRPRKIQKHVIPYVLSGYDLKGHSETGSGKTGAFLIPIIQKILVDPSSQRQPSEIAAPFALVLSPTRELCLQIYDQCRKFANGTFVKITRAYGQFNFGVNLGQLKEGCDILIATTGRLMHLIKDKHIDLSELKYFVLDEADRMLENNFLTSVREIIESPNFPPKEKRQTMIFSATFPPEIEELANEILRSGFVTASNNKPVSANNRVKQSFLNVESEKMECLKEMLDKEVKTAAEKNPENPKPRRTLVFVETRRDADRLAVYLNENGIKSLTLNGERKQSEREMALRKFDRGFIDVLVATDVCARGIDIKGLEHVINYDLPQDAVTYVHRIGRTGRLVTGYSTSFVDLKKNANLIPELIKILQSSSTPIPQFMAGYTANESATYVPYNQKKQISTGFENGVQNYQNGFDNGENTNDVWNNNEPQVEPFIDTALVNNKPVVNTAPAPSIERTSDYWTSAIKQPVKSSFVQNGAKPMVQTHVAPVPQARVVPVAQTYVAPVAQTRVVPEAQSGAQENTDWDNNDNWEDIDNSWA</sequence>
<keyword evidence="3" id="KW-0378">Hydrolase</keyword>
<dbReference type="GO" id="GO:0003724">
    <property type="term" value="F:RNA helicase activity"/>
    <property type="evidence" value="ECO:0007669"/>
    <property type="project" value="UniProtKB-EC"/>
</dbReference>
<reference evidence="10" key="1">
    <citation type="submission" date="2022-11" db="UniProtKB">
        <authorList>
            <consortium name="WormBaseParasite"/>
        </authorList>
    </citation>
    <scope>IDENTIFICATION</scope>
</reference>
<organism evidence="9 10">
    <name type="scientific">Meloidogyne incognita</name>
    <name type="common">Southern root-knot nematode worm</name>
    <name type="synonym">Oxyuris incognita</name>
    <dbReference type="NCBI Taxonomy" id="6306"/>
    <lineage>
        <taxon>Eukaryota</taxon>
        <taxon>Metazoa</taxon>
        <taxon>Ecdysozoa</taxon>
        <taxon>Nematoda</taxon>
        <taxon>Chromadorea</taxon>
        <taxon>Rhabditida</taxon>
        <taxon>Tylenchina</taxon>
        <taxon>Tylenchomorpha</taxon>
        <taxon>Tylenchoidea</taxon>
        <taxon>Meloidogynidae</taxon>
        <taxon>Meloidogyninae</taxon>
        <taxon>Meloidogyne</taxon>
        <taxon>Meloidogyne incognita group</taxon>
    </lineage>
</organism>
<keyword evidence="4" id="KW-0347">Helicase</keyword>
<dbReference type="GO" id="GO:0005524">
    <property type="term" value="F:ATP binding"/>
    <property type="evidence" value="ECO:0007669"/>
    <property type="project" value="UniProtKB-KW"/>
</dbReference>
<evidence type="ECO:0000313" key="9">
    <source>
        <dbReference type="Proteomes" id="UP000887563"/>
    </source>
</evidence>
<evidence type="ECO:0000313" key="10">
    <source>
        <dbReference type="WBParaSite" id="Minc3s00854g18126"/>
    </source>
</evidence>
<dbReference type="Gene3D" id="3.40.50.300">
    <property type="entry name" value="P-loop containing nucleotide triphosphate hydrolases"/>
    <property type="match status" value="2"/>
</dbReference>
<dbReference type="SUPFAM" id="SSF52540">
    <property type="entry name" value="P-loop containing nucleoside triphosphate hydrolases"/>
    <property type="match status" value="1"/>
</dbReference>
<evidence type="ECO:0000256" key="4">
    <source>
        <dbReference type="ARBA" id="ARBA00022806"/>
    </source>
</evidence>
<protein>
    <recommendedName>
        <fullName evidence="1">RNA helicase</fullName>
        <ecNumber evidence="1">3.6.4.13</ecNumber>
    </recommendedName>
</protein>
<dbReference type="InterPro" id="IPR014001">
    <property type="entry name" value="Helicase_ATP-bd"/>
</dbReference>
<evidence type="ECO:0000259" key="8">
    <source>
        <dbReference type="PROSITE" id="PS51194"/>
    </source>
</evidence>
<feature type="compositionally biased region" description="Gly residues" evidence="6">
    <location>
        <begin position="23"/>
        <end position="32"/>
    </location>
</feature>
<dbReference type="PROSITE" id="PS51192">
    <property type="entry name" value="HELICASE_ATP_BIND_1"/>
    <property type="match status" value="1"/>
</dbReference>
<dbReference type="SMART" id="SM00487">
    <property type="entry name" value="DEXDc"/>
    <property type="match status" value="1"/>
</dbReference>
<dbReference type="PANTHER" id="PTHR47958">
    <property type="entry name" value="ATP-DEPENDENT RNA HELICASE DBP3"/>
    <property type="match status" value="1"/>
</dbReference>
<keyword evidence="5" id="KW-0067">ATP-binding</keyword>
<dbReference type="InterPro" id="IPR001650">
    <property type="entry name" value="Helicase_C-like"/>
</dbReference>
<evidence type="ECO:0000256" key="2">
    <source>
        <dbReference type="ARBA" id="ARBA00022741"/>
    </source>
</evidence>
<evidence type="ECO:0000259" key="7">
    <source>
        <dbReference type="PROSITE" id="PS51192"/>
    </source>
</evidence>
<dbReference type="Pfam" id="PF00270">
    <property type="entry name" value="DEAD"/>
    <property type="match status" value="1"/>
</dbReference>
<dbReference type="InterPro" id="IPR000629">
    <property type="entry name" value="RNA-helicase_DEAD-box_CS"/>
</dbReference>
<dbReference type="EC" id="3.6.4.13" evidence="1"/>
<feature type="compositionally biased region" description="Acidic residues" evidence="6">
    <location>
        <begin position="885"/>
        <end position="901"/>
    </location>
</feature>
<dbReference type="GO" id="GO:0003676">
    <property type="term" value="F:nucleic acid binding"/>
    <property type="evidence" value="ECO:0007669"/>
    <property type="project" value="InterPro"/>
</dbReference>
<dbReference type="InterPro" id="IPR011545">
    <property type="entry name" value="DEAD/DEAH_box_helicase_dom"/>
</dbReference>
<dbReference type="Proteomes" id="UP000887563">
    <property type="component" value="Unplaced"/>
</dbReference>
<dbReference type="Pfam" id="PF00271">
    <property type="entry name" value="Helicase_C"/>
    <property type="match status" value="1"/>
</dbReference>
<dbReference type="CDD" id="cd18787">
    <property type="entry name" value="SF2_C_DEAD"/>
    <property type="match status" value="1"/>
</dbReference>
<feature type="compositionally biased region" description="Gly residues" evidence="6">
    <location>
        <begin position="1"/>
        <end position="16"/>
    </location>
</feature>
<dbReference type="SMART" id="SM00490">
    <property type="entry name" value="HELICc"/>
    <property type="match status" value="1"/>
</dbReference>